<dbReference type="InterPro" id="IPR023298">
    <property type="entry name" value="ATPase_P-typ_TM_dom_sf"/>
</dbReference>
<dbReference type="SFLD" id="SFLDG00002">
    <property type="entry name" value="C1.7:_P-type_atpase_like"/>
    <property type="match status" value="1"/>
</dbReference>
<gene>
    <name evidence="9" type="ORF">B5G21_00140</name>
</gene>
<dbReference type="STRING" id="1118060.GCA_000311845_01077"/>
<dbReference type="SFLD" id="SFLDS00003">
    <property type="entry name" value="Haloacid_Dehalogenase"/>
    <property type="match status" value="1"/>
</dbReference>
<keyword evidence="3" id="KW-1278">Translocase</keyword>
<feature type="compositionally biased region" description="Basic and acidic residues" evidence="6">
    <location>
        <begin position="887"/>
        <end position="900"/>
    </location>
</feature>
<dbReference type="Gene3D" id="3.40.50.1000">
    <property type="entry name" value="HAD superfamily/HAD-like"/>
    <property type="match status" value="1"/>
</dbReference>
<comment type="subcellular location">
    <subcellularLocation>
        <location evidence="1">Cell membrane</location>
        <topology evidence="1">Multi-pass membrane protein</topology>
    </subcellularLocation>
</comment>
<dbReference type="SUPFAM" id="SSF56784">
    <property type="entry name" value="HAD-like"/>
    <property type="match status" value="1"/>
</dbReference>
<feature type="transmembrane region" description="Helical" evidence="7">
    <location>
        <begin position="69"/>
        <end position="87"/>
    </location>
</feature>
<dbReference type="Gene3D" id="2.70.150.10">
    <property type="entry name" value="Calcium-transporting ATPase, cytoplasmic transduction domain A"/>
    <property type="match status" value="1"/>
</dbReference>
<dbReference type="SUPFAM" id="SSF81653">
    <property type="entry name" value="Calcium ATPase, transduction domain A"/>
    <property type="match status" value="1"/>
</dbReference>
<dbReference type="PROSITE" id="PS00154">
    <property type="entry name" value="ATPASE_E1_E2"/>
    <property type="match status" value="1"/>
</dbReference>
<dbReference type="SFLD" id="SFLDF00027">
    <property type="entry name" value="p-type_atpase"/>
    <property type="match status" value="1"/>
</dbReference>
<dbReference type="GO" id="GO:0005524">
    <property type="term" value="F:ATP binding"/>
    <property type="evidence" value="ECO:0007669"/>
    <property type="project" value="InterPro"/>
</dbReference>
<proteinExistence type="predicted"/>
<dbReference type="InterPro" id="IPR008250">
    <property type="entry name" value="ATPase_P-typ_transduc_dom_A_sf"/>
</dbReference>
<feature type="transmembrane region" description="Helical" evidence="7">
    <location>
        <begin position="40"/>
        <end position="63"/>
    </location>
</feature>
<dbReference type="Gene3D" id="3.40.1110.10">
    <property type="entry name" value="Calcium-transporting ATPase, cytoplasmic domain N"/>
    <property type="match status" value="1"/>
</dbReference>
<feature type="transmembrane region" description="Helical" evidence="7">
    <location>
        <begin position="631"/>
        <end position="652"/>
    </location>
</feature>
<evidence type="ECO:0000256" key="4">
    <source>
        <dbReference type="ARBA" id="ARBA00022989"/>
    </source>
</evidence>
<dbReference type="GO" id="GO:0016887">
    <property type="term" value="F:ATP hydrolysis activity"/>
    <property type="evidence" value="ECO:0007669"/>
    <property type="project" value="InterPro"/>
</dbReference>
<evidence type="ECO:0000256" key="7">
    <source>
        <dbReference type="SAM" id="Phobius"/>
    </source>
</evidence>
<dbReference type="InterPro" id="IPR036412">
    <property type="entry name" value="HAD-like_sf"/>
</dbReference>
<feature type="compositionally biased region" description="Basic and acidic residues" evidence="6">
    <location>
        <begin position="855"/>
        <end position="871"/>
    </location>
</feature>
<feature type="transmembrane region" description="Helical" evidence="7">
    <location>
        <begin position="212"/>
        <end position="232"/>
    </location>
</feature>
<evidence type="ECO:0000313" key="9">
    <source>
        <dbReference type="EMBL" id="OUN44649.1"/>
    </source>
</evidence>
<keyword evidence="10" id="KW-1185">Reference proteome</keyword>
<feature type="domain" description="P-type ATPase A" evidence="8">
    <location>
        <begin position="100"/>
        <end position="196"/>
    </location>
</feature>
<dbReference type="PANTHER" id="PTHR42861">
    <property type="entry name" value="CALCIUM-TRANSPORTING ATPASE"/>
    <property type="match status" value="1"/>
</dbReference>
<feature type="transmembrane region" description="Helical" evidence="7">
    <location>
        <begin position="277"/>
        <end position="298"/>
    </location>
</feature>
<evidence type="ECO:0000256" key="1">
    <source>
        <dbReference type="ARBA" id="ARBA00004651"/>
    </source>
</evidence>
<feature type="transmembrane region" description="Helical" evidence="7">
    <location>
        <begin position="754"/>
        <end position="777"/>
    </location>
</feature>
<feature type="compositionally biased region" description="Low complexity" evidence="6">
    <location>
        <begin position="913"/>
        <end position="925"/>
    </location>
</feature>
<evidence type="ECO:0000313" key="10">
    <source>
        <dbReference type="Proteomes" id="UP000196560"/>
    </source>
</evidence>
<dbReference type="Pfam" id="PF00702">
    <property type="entry name" value="Hydrolase"/>
    <property type="match status" value="1"/>
</dbReference>
<dbReference type="InterPro" id="IPR023214">
    <property type="entry name" value="HAD_sf"/>
</dbReference>
<dbReference type="GO" id="GO:0005886">
    <property type="term" value="C:plasma membrane"/>
    <property type="evidence" value="ECO:0007669"/>
    <property type="project" value="UniProtKB-SubCell"/>
</dbReference>
<dbReference type="SUPFAM" id="SSF81665">
    <property type="entry name" value="Calcium ATPase, transmembrane domain M"/>
    <property type="match status" value="1"/>
</dbReference>
<dbReference type="InterPro" id="IPR018303">
    <property type="entry name" value="ATPase_P-typ_P_site"/>
</dbReference>
<evidence type="ECO:0000256" key="6">
    <source>
        <dbReference type="SAM" id="MobiDB-lite"/>
    </source>
</evidence>
<dbReference type="InterPro" id="IPR059000">
    <property type="entry name" value="ATPase_P-type_domA"/>
</dbReference>
<dbReference type="InterPro" id="IPR001757">
    <property type="entry name" value="P_typ_ATPase"/>
</dbReference>
<dbReference type="EMBL" id="NFHO01000001">
    <property type="protein sequence ID" value="OUN44649.1"/>
    <property type="molecule type" value="Genomic_DNA"/>
</dbReference>
<feature type="transmembrane region" description="Helical" evidence="7">
    <location>
        <begin position="658"/>
        <end position="678"/>
    </location>
</feature>
<evidence type="ECO:0000256" key="3">
    <source>
        <dbReference type="ARBA" id="ARBA00022967"/>
    </source>
</evidence>
<dbReference type="Gene3D" id="1.20.1110.10">
    <property type="entry name" value="Calcium-transporting ATPase, transmembrane domain"/>
    <property type="match status" value="1"/>
</dbReference>
<dbReference type="NCBIfam" id="TIGR01494">
    <property type="entry name" value="ATPase_P-type"/>
    <property type="match status" value="1"/>
</dbReference>
<dbReference type="InterPro" id="IPR044492">
    <property type="entry name" value="P_typ_ATPase_HD_dom"/>
</dbReference>
<organism evidence="9 10">
    <name type="scientific">Enorma massiliensis</name>
    <dbReference type="NCBI Taxonomy" id="1472761"/>
    <lineage>
        <taxon>Bacteria</taxon>
        <taxon>Bacillati</taxon>
        <taxon>Actinomycetota</taxon>
        <taxon>Coriobacteriia</taxon>
        <taxon>Coriobacteriales</taxon>
        <taxon>Coriobacteriaceae</taxon>
        <taxon>Enorma</taxon>
    </lineage>
</organism>
<dbReference type="InterPro" id="IPR023299">
    <property type="entry name" value="ATPase_P-typ_cyto_dom_N"/>
</dbReference>
<keyword evidence="4 7" id="KW-1133">Transmembrane helix</keyword>
<keyword evidence="5 7" id="KW-0472">Membrane</keyword>
<evidence type="ECO:0000256" key="2">
    <source>
        <dbReference type="ARBA" id="ARBA00022692"/>
    </source>
</evidence>
<feature type="transmembrane region" description="Helical" evidence="7">
    <location>
        <begin position="698"/>
        <end position="718"/>
    </location>
</feature>
<evidence type="ECO:0000256" key="5">
    <source>
        <dbReference type="ARBA" id="ARBA00023136"/>
    </source>
</evidence>
<reference evidence="10" key="1">
    <citation type="submission" date="2017-04" db="EMBL/GenBank/DDBJ databases">
        <title>Function of individual gut microbiota members based on whole genome sequencing of pure cultures obtained from chicken caecum.</title>
        <authorList>
            <person name="Medvecky M."/>
            <person name="Cejkova D."/>
            <person name="Polansky O."/>
            <person name="Karasova D."/>
            <person name="Kubasova T."/>
            <person name="Cizek A."/>
            <person name="Rychlik I."/>
        </authorList>
    </citation>
    <scope>NUCLEOTIDE SEQUENCE [LARGE SCALE GENOMIC DNA]</scope>
    <source>
        <strain evidence="10">An70</strain>
    </source>
</reference>
<dbReference type="Pfam" id="PF00122">
    <property type="entry name" value="E1-E2_ATPase"/>
    <property type="match status" value="1"/>
</dbReference>
<feature type="transmembrane region" description="Helical" evidence="7">
    <location>
        <begin position="783"/>
        <end position="802"/>
    </location>
</feature>
<feature type="region of interest" description="Disordered" evidence="6">
    <location>
        <begin position="853"/>
        <end position="946"/>
    </location>
</feature>
<protein>
    <submittedName>
        <fullName evidence="9">Haloacid dehalogenase</fullName>
    </submittedName>
</protein>
<comment type="caution">
    <text evidence="9">The sequence shown here is derived from an EMBL/GenBank/DDBJ whole genome shotgun (WGS) entry which is preliminary data.</text>
</comment>
<name>A0A1Y3UE51_9ACTN</name>
<evidence type="ECO:0000259" key="8">
    <source>
        <dbReference type="Pfam" id="PF00122"/>
    </source>
</evidence>
<sequence length="946" mass="101032">MGSPEDGPLSGLTASEVAERIEQGRVNVNMELKTKSVRELIADNLFTLFNLINLVLAILVIIAGSFKNLTFLAIVFLNTGIGVVQSLRSKRMVDKLTLLATKKARVIRDSREVELDLDQIVIDDLVKLGRGDQIPADAIVVDGEAQVNESLLTGESDLIKKTPGDELMSGSFLDSGLVYARVIHVGAENYVAKINNEAKYVKKVNSEILNTLNVIVRFASVIMLPLGIALFISSLSESYVEAGAPGTGLWGWFTGELAQGHVPSDEILSVTGALLGMIPQGLVLLTSSVLAIATIRLARKNVLAQQLYCIETLARVDVLCLDKTGTITSGRMTVEGTYPLPVEGSVARDAAELLPREVSVLDFALANVARATSADANETCKALLDFYAESQVPVRKPERVVPFSSAKKWSGASFAEGAFVMGAAQFVLAPAEFAEVEMRVAELASTCRVLVVAHVDGFTEDGEMVGTARPVGFVTIRDEIRTSAAETIGYFCEQGVELNVISGDDPRTVSSIAQVVGVPGADAYVDATTLDTAAKIDAAVDRYHVFGRVTPQQKRELVQALKRRGHTVAMTGDGVNDVLALKEADCSVAMAAGSDAARNVAEIVLVDNDFASMPAVVAEGRRAINNLQRSAALFLTKTLFSMGLAAICIAFPPYPFQPIQMTLINFFCIGYPGFVLGLEANKARVEGSFLVNVIKRALPASISVVVAACLCMMGAAFAGLDNRTLSTMCLVTTSVIGCCLIFRISQPFTLLRRLLFASIVSGLVIGVVAFPDFFSIARLSLGLVVYLVIIALACSLLFMKLAGAMDAQAPKTTRLATGFGRGVRVTRRRRGVPQVTSTGSTARRVITRAYASMTRRQEHRALERAVSHAEEALDDSGSPRSAASEPSDSREVNRAPERAHGSARARGVKGARSSSGVSVTKSASGIRVKMPARRRGRMGNGHTPTS</sequence>
<accession>A0A1Y3UE51</accession>
<keyword evidence="2 7" id="KW-0812">Transmembrane</keyword>
<dbReference type="AlphaFoldDB" id="A0A1Y3UE51"/>
<dbReference type="eggNOG" id="COG0474">
    <property type="taxonomic scope" value="Bacteria"/>
</dbReference>
<feature type="transmembrane region" description="Helical" evidence="7">
    <location>
        <begin position="724"/>
        <end position="742"/>
    </location>
</feature>
<dbReference type="Proteomes" id="UP000196560">
    <property type="component" value="Unassembled WGS sequence"/>
</dbReference>
<dbReference type="PRINTS" id="PR00119">
    <property type="entry name" value="CATATPASE"/>
</dbReference>